<dbReference type="OrthoDB" id="9809438at2"/>
<evidence type="ECO:0000256" key="3">
    <source>
        <dbReference type="ARBA" id="ARBA00017473"/>
    </source>
</evidence>
<feature type="domain" description="GHMP kinase N-terminal" evidence="11">
    <location>
        <begin position="66"/>
        <end position="143"/>
    </location>
</feature>
<dbReference type="PANTHER" id="PTHR43527:SF2">
    <property type="entry name" value="4-DIPHOSPHOCYTIDYL-2-C-METHYL-D-ERYTHRITOL KINASE, CHLOROPLASTIC"/>
    <property type="match status" value="1"/>
</dbReference>
<evidence type="ECO:0000256" key="1">
    <source>
        <dbReference type="ARBA" id="ARBA00009684"/>
    </source>
</evidence>
<dbReference type="InterPro" id="IPR014721">
    <property type="entry name" value="Ribsml_uS5_D2-typ_fold_subgr"/>
</dbReference>
<dbReference type="InterPro" id="IPR006204">
    <property type="entry name" value="GHMP_kinase_N_dom"/>
</dbReference>
<evidence type="ECO:0000256" key="4">
    <source>
        <dbReference type="ARBA" id="ARBA00022679"/>
    </source>
</evidence>
<feature type="active site" evidence="10">
    <location>
        <position position="10"/>
    </location>
</feature>
<dbReference type="Gene3D" id="3.30.70.890">
    <property type="entry name" value="GHMP kinase, C-terminal domain"/>
    <property type="match status" value="1"/>
</dbReference>
<dbReference type="SUPFAM" id="SSF54211">
    <property type="entry name" value="Ribosomal protein S5 domain 2-like"/>
    <property type="match status" value="1"/>
</dbReference>
<evidence type="ECO:0000256" key="7">
    <source>
        <dbReference type="ARBA" id="ARBA00022840"/>
    </source>
</evidence>
<dbReference type="RefSeq" id="WP_123105416.1">
    <property type="nucleotide sequence ID" value="NZ_CP127527.1"/>
</dbReference>
<dbReference type="InterPro" id="IPR036554">
    <property type="entry name" value="GHMP_kinase_C_sf"/>
</dbReference>
<dbReference type="SUPFAM" id="SSF55060">
    <property type="entry name" value="GHMP Kinase, C-terminal domain"/>
    <property type="match status" value="1"/>
</dbReference>
<gene>
    <name evidence="10" type="primary">ispE</name>
    <name evidence="13" type="ORF">EC580_12125</name>
</gene>
<dbReference type="HAMAP" id="MF_00061">
    <property type="entry name" value="IspE"/>
    <property type="match status" value="1"/>
</dbReference>
<dbReference type="UniPathway" id="UPA00056">
    <property type="reaction ID" value="UER00094"/>
</dbReference>
<dbReference type="Gene3D" id="3.30.230.10">
    <property type="match status" value="1"/>
</dbReference>
<dbReference type="AlphaFoldDB" id="A0A3M8QW77"/>
<comment type="function">
    <text evidence="10">Catalyzes the phosphorylation of the position 2 hydroxy group of 4-diphosphocytidyl-2C-methyl-D-erythritol.</text>
</comment>
<reference evidence="13" key="1">
    <citation type="submission" date="2018-10" db="EMBL/GenBank/DDBJ databases">
        <title>Acidithiobacillus sulfuriphilus sp. nov.: an extremely acidophilic sulfur-oxidizing chemolithotroph isolated from a neutral pH environment.</title>
        <authorList>
            <person name="Falagan C."/>
            <person name="Moya-Beltran A."/>
            <person name="Quatrini R."/>
            <person name="Johnson D.B."/>
        </authorList>
    </citation>
    <scope>NUCLEOTIDE SEQUENCE [LARGE SCALE GENOMIC DNA]</scope>
    <source>
        <strain evidence="13">CJ-2</strain>
    </source>
</reference>
<organism evidence="13">
    <name type="scientific">Acidithiobacillus sulfuriphilus</name>
    <dbReference type="NCBI Taxonomy" id="1867749"/>
    <lineage>
        <taxon>Bacteria</taxon>
        <taxon>Pseudomonadati</taxon>
        <taxon>Pseudomonadota</taxon>
        <taxon>Acidithiobacillia</taxon>
        <taxon>Acidithiobacillales</taxon>
        <taxon>Acidithiobacillaceae</taxon>
        <taxon>Acidithiobacillus</taxon>
    </lineage>
</organism>
<feature type="domain" description="GHMP kinase C-terminal" evidence="12">
    <location>
        <begin position="197"/>
        <end position="263"/>
    </location>
</feature>
<dbReference type="NCBIfam" id="NF011202">
    <property type="entry name" value="PRK14608.1"/>
    <property type="match status" value="1"/>
</dbReference>
<feature type="active site" evidence="10">
    <location>
        <position position="135"/>
    </location>
</feature>
<dbReference type="InterPro" id="IPR013750">
    <property type="entry name" value="GHMP_kinase_C_dom"/>
</dbReference>
<dbReference type="GO" id="GO:0016114">
    <property type="term" value="P:terpenoid biosynthetic process"/>
    <property type="evidence" value="ECO:0007669"/>
    <property type="project" value="UniProtKB-UniRule"/>
</dbReference>
<dbReference type="PANTHER" id="PTHR43527">
    <property type="entry name" value="4-DIPHOSPHOCYTIDYL-2-C-METHYL-D-ERYTHRITOL KINASE, CHLOROPLASTIC"/>
    <property type="match status" value="1"/>
</dbReference>
<keyword evidence="6 10" id="KW-0418">Kinase</keyword>
<dbReference type="EC" id="2.7.1.148" evidence="2 10"/>
<dbReference type="GO" id="GO:0050515">
    <property type="term" value="F:4-(cytidine 5'-diphospho)-2-C-methyl-D-erythritol kinase activity"/>
    <property type="evidence" value="ECO:0007669"/>
    <property type="project" value="UniProtKB-UniRule"/>
</dbReference>
<proteinExistence type="inferred from homology"/>
<comment type="catalytic activity">
    <reaction evidence="10">
        <text>4-CDP-2-C-methyl-D-erythritol + ATP = 4-CDP-2-C-methyl-D-erythritol 2-phosphate + ADP + H(+)</text>
        <dbReference type="Rhea" id="RHEA:18437"/>
        <dbReference type="ChEBI" id="CHEBI:15378"/>
        <dbReference type="ChEBI" id="CHEBI:30616"/>
        <dbReference type="ChEBI" id="CHEBI:57823"/>
        <dbReference type="ChEBI" id="CHEBI:57919"/>
        <dbReference type="ChEBI" id="CHEBI:456216"/>
        <dbReference type="EC" id="2.7.1.148"/>
    </reaction>
</comment>
<keyword evidence="4 10" id="KW-0808">Transferase</keyword>
<evidence type="ECO:0000256" key="10">
    <source>
        <dbReference type="HAMAP-Rule" id="MF_00061"/>
    </source>
</evidence>
<dbReference type="PIRSF" id="PIRSF010376">
    <property type="entry name" value="IspE"/>
    <property type="match status" value="1"/>
</dbReference>
<dbReference type="NCBIfam" id="TIGR00154">
    <property type="entry name" value="ispE"/>
    <property type="match status" value="1"/>
</dbReference>
<feature type="binding site" evidence="10">
    <location>
        <begin position="93"/>
        <end position="103"/>
    </location>
    <ligand>
        <name>ATP</name>
        <dbReference type="ChEBI" id="CHEBI:30616"/>
    </ligand>
</feature>
<dbReference type="InterPro" id="IPR020568">
    <property type="entry name" value="Ribosomal_Su5_D2-typ_SF"/>
</dbReference>
<comment type="caution">
    <text evidence="13">The sequence shown here is derived from an EMBL/GenBank/DDBJ whole genome shotgun (WGS) entry which is preliminary data.</text>
</comment>
<dbReference type="GO" id="GO:0019288">
    <property type="term" value="P:isopentenyl diphosphate biosynthetic process, methylerythritol 4-phosphate pathway"/>
    <property type="evidence" value="ECO:0007669"/>
    <property type="project" value="UniProtKB-UniRule"/>
</dbReference>
<keyword evidence="8 10" id="KW-0414">Isoprene biosynthesis</keyword>
<evidence type="ECO:0000256" key="5">
    <source>
        <dbReference type="ARBA" id="ARBA00022741"/>
    </source>
</evidence>
<keyword evidence="7 10" id="KW-0067">ATP-binding</keyword>
<dbReference type="InterPro" id="IPR004424">
    <property type="entry name" value="IspE"/>
</dbReference>
<evidence type="ECO:0000256" key="2">
    <source>
        <dbReference type="ARBA" id="ARBA00012052"/>
    </source>
</evidence>
<comment type="similarity">
    <text evidence="1 10">Belongs to the GHMP kinase family. IspE subfamily.</text>
</comment>
<protein>
    <recommendedName>
        <fullName evidence="3 10">4-diphosphocytidyl-2-C-methyl-D-erythritol kinase</fullName>
        <shortName evidence="10">CMK</shortName>
        <ecNumber evidence="2 10">2.7.1.148</ecNumber>
    </recommendedName>
    <alternativeName>
        <fullName evidence="9 10">4-(cytidine-5'-diphospho)-2-C-methyl-D-erythritol kinase</fullName>
    </alternativeName>
</protein>
<evidence type="ECO:0000313" key="13">
    <source>
        <dbReference type="EMBL" id="RNF58750.1"/>
    </source>
</evidence>
<evidence type="ECO:0000256" key="9">
    <source>
        <dbReference type="ARBA" id="ARBA00032554"/>
    </source>
</evidence>
<dbReference type="EMBL" id="RIZI01000189">
    <property type="protein sequence ID" value="RNF58750.1"/>
    <property type="molecule type" value="Genomic_DNA"/>
</dbReference>
<sequence length="284" mass="30750">MSRAYPAPAKLNLMLRVVGQRADGYHELQTVFQFIDLHDTLYFESLPPGSIHRTGGPAGVAETADLTVRAAQKLLTESNVREGVHIHIDKQLPLGGGIGGGSSDAATTLLALNQLWNLGFSRTELMAMGVSLGADVPVFLFGQSAWGEGIGERLVAMPELPEAHYVLLHPGVSVATREIFAAPELTRQHAPITISAFLDGVTENTLETTVRRRYPGIDRALDWLQAQGLHHARLTGSGACCFALASDAQSAQQIVATVPKPWRAWAVRGCNRHPLHDLVRDTLF</sequence>
<evidence type="ECO:0000259" key="11">
    <source>
        <dbReference type="Pfam" id="PF00288"/>
    </source>
</evidence>
<keyword evidence="5 10" id="KW-0547">Nucleotide-binding</keyword>
<evidence type="ECO:0000256" key="8">
    <source>
        <dbReference type="ARBA" id="ARBA00023229"/>
    </source>
</evidence>
<evidence type="ECO:0000256" key="6">
    <source>
        <dbReference type="ARBA" id="ARBA00022777"/>
    </source>
</evidence>
<evidence type="ECO:0000259" key="12">
    <source>
        <dbReference type="Pfam" id="PF08544"/>
    </source>
</evidence>
<dbReference type="GO" id="GO:0005524">
    <property type="term" value="F:ATP binding"/>
    <property type="evidence" value="ECO:0007669"/>
    <property type="project" value="UniProtKB-UniRule"/>
</dbReference>
<name>A0A3M8QW77_9PROT</name>
<comment type="pathway">
    <text evidence="10">Isoprenoid biosynthesis; isopentenyl diphosphate biosynthesis via DXP pathway; isopentenyl diphosphate from 1-deoxy-D-xylulose 5-phosphate: step 3/6.</text>
</comment>
<dbReference type="Pfam" id="PF08544">
    <property type="entry name" value="GHMP_kinases_C"/>
    <property type="match status" value="1"/>
</dbReference>
<accession>A0A3M8QW77</accession>
<dbReference type="Pfam" id="PF00288">
    <property type="entry name" value="GHMP_kinases_N"/>
    <property type="match status" value="1"/>
</dbReference>